<reference evidence="2" key="1">
    <citation type="submission" date="2016-03" db="EMBL/GenBank/DDBJ databases">
        <title>Mechanisms controlling the formation of the plant cell surface in tip-growing cells are functionally conserved among land plants.</title>
        <authorList>
            <person name="Honkanen S."/>
            <person name="Jones V.A."/>
            <person name="Morieri G."/>
            <person name="Champion C."/>
            <person name="Hetherington A.J."/>
            <person name="Kelly S."/>
            <person name="Saint-Marcoux D."/>
            <person name="Proust H."/>
            <person name="Prescott H."/>
            <person name="Dolan L."/>
        </authorList>
    </citation>
    <scope>NUCLEOTIDE SEQUENCE [LARGE SCALE GENOMIC DNA]</scope>
    <source>
        <tissue evidence="2">Whole gametophyte</tissue>
    </source>
</reference>
<accession>A0A176WEZ0</accession>
<feature type="compositionally biased region" description="Basic and acidic residues" evidence="1">
    <location>
        <begin position="96"/>
        <end position="117"/>
    </location>
</feature>
<feature type="region of interest" description="Disordered" evidence="1">
    <location>
        <begin position="1"/>
        <end position="21"/>
    </location>
</feature>
<feature type="region of interest" description="Disordered" evidence="1">
    <location>
        <begin position="92"/>
        <end position="118"/>
    </location>
</feature>
<proteinExistence type="predicted"/>
<name>A0A176WEZ0_MARPO</name>
<dbReference type="EMBL" id="LVLJ01000986">
    <property type="protein sequence ID" value="OAE31687.1"/>
    <property type="molecule type" value="Genomic_DNA"/>
</dbReference>
<organism evidence="2 3">
    <name type="scientific">Marchantia polymorpha subsp. ruderalis</name>
    <dbReference type="NCBI Taxonomy" id="1480154"/>
    <lineage>
        <taxon>Eukaryota</taxon>
        <taxon>Viridiplantae</taxon>
        <taxon>Streptophyta</taxon>
        <taxon>Embryophyta</taxon>
        <taxon>Marchantiophyta</taxon>
        <taxon>Marchantiopsida</taxon>
        <taxon>Marchantiidae</taxon>
        <taxon>Marchantiales</taxon>
        <taxon>Marchantiaceae</taxon>
        <taxon>Marchantia</taxon>
    </lineage>
</organism>
<keyword evidence="3" id="KW-1185">Reference proteome</keyword>
<evidence type="ECO:0000256" key="1">
    <source>
        <dbReference type="SAM" id="MobiDB-lite"/>
    </source>
</evidence>
<feature type="compositionally biased region" description="Basic residues" evidence="1">
    <location>
        <begin position="9"/>
        <end position="21"/>
    </location>
</feature>
<dbReference type="Proteomes" id="UP000077202">
    <property type="component" value="Unassembled WGS sequence"/>
</dbReference>
<gene>
    <name evidence="2" type="ORF">AXG93_3384s1610</name>
</gene>
<comment type="caution">
    <text evidence="2">The sequence shown here is derived from an EMBL/GenBank/DDBJ whole genome shotgun (WGS) entry which is preliminary data.</text>
</comment>
<protein>
    <submittedName>
        <fullName evidence="2">Uncharacterized protein</fullName>
    </submittedName>
</protein>
<sequence>MDMDVGGARQHRARARPKKRANRRMVIVEVSDSSVEKTVASIVNTSEVATSEVMRPVEREVPSEVSVEVPTDIPAESLKEGTELVCLISLSSEQTRSARGEETPQKKMNEDPEKESTLSEEIVAQIGGTVVEAEGITLPTSPVEESTPSGILEQLIAAITKENTASTVQHVMKRLDV</sequence>
<evidence type="ECO:0000313" key="3">
    <source>
        <dbReference type="Proteomes" id="UP000077202"/>
    </source>
</evidence>
<evidence type="ECO:0000313" key="2">
    <source>
        <dbReference type="EMBL" id="OAE31687.1"/>
    </source>
</evidence>
<dbReference type="AlphaFoldDB" id="A0A176WEZ0"/>